<dbReference type="PROSITE" id="PS50089">
    <property type="entry name" value="ZF_RING_2"/>
    <property type="match status" value="1"/>
</dbReference>
<evidence type="ECO:0000313" key="5">
    <source>
        <dbReference type="EMBL" id="KAG8232853.1"/>
    </source>
</evidence>
<dbReference type="Pfam" id="PF13639">
    <property type="entry name" value="zf-RING_2"/>
    <property type="match status" value="1"/>
</dbReference>
<keyword evidence="1 3" id="KW-0863">Zinc-finger</keyword>
<dbReference type="InterPro" id="IPR001841">
    <property type="entry name" value="Znf_RING"/>
</dbReference>
<dbReference type="SMART" id="SM00184">
    <property type="entry name" value="RING"/>
    <property type="match status" value="1"/>
</dbReference>
<dbReference type="GO" id="GO:0005783">
    <property type="term" value="C:endoplasmic reticulum"/>
    <property type="evidence" value="ECO:0007669"/>
    <property type="project" value="TreeGrafter"/>
</dbReference>
<dbReference type="GO" id="GO:0016567">
    <property type="term" value="P:protein ubiquitination"/>
    <property type="evidence" value="ECO:0007669"/>
    <property type="project" value="InterPro"/>
</dbReference>
<dbReference type="Gene3D" id="3.30.40.10">
    <property type="entry name" value="Zinc/RING finger domain, C3HC4 (zinc finger)"/>
    <property type="match status" value="1"/>
</dbReference>
<evidence type="ECO:0000256" key="1">
    <source>
        <dbReference type="ARBA" id="ARBA00022771"/>
    </source>
</evidence>
<evidence type="ECO:0000313" key="6">
    <source>
        <dbReference type="Proteomes" id="UP000792457"/>
    </source>
</evidence>
<comment type="caution">
    <text evidence="5">The sequence shown here is derived from an EMBL/GenBank/DDBJ whole genome shotgun (WGS) entry which is preliminary data.</text>
</comment>
<dbReference type="AlphaFoldDB" id="A0A8K0KEG6"/>
<dbReference type="InterPro" id="IPR042494">
    <property type="entry name" value="RNF103"/>
</dbReference>
<name>A0A8K0KEG6_LADFU</name>
<dbReference type="GO" id="GO:0036503">
    <property type="term" value="P:ERAD pathway"/>
    <property type="evidence" value="ECO:0007669"/>
    <property type="project" value="TreeGrafter"/>
</dbReference>
<dbReference type="EMBL" id="KZ308661">
    <property type="protein sequence ID" value="KAG8232853.1"/>
    <property type="molecule type" value="Genomic_DNA"/>
</dbReference>
<dbReference type="GO" id="GO:0008270">
    <property type="term" value="F:zinc ion binding"/>
    <property type="evidence" value="ECO:0007669"/>
    <property type="project" value="UniProtKB-KW"/>
</dbReference>
<gene>
    <name evidence="5" type="ORF">J437_LFUL012657</name>
</gene>
<keyword evidence="2" id="KW-0862">Zinc</keyword>
<feature type="domain" description="RING-type" evidence="4">
    <location>
        <begin position="172"/>
        <end position="214"/>
    </location>
</feature>
<evidence type="ECO:0000256" key="2">
    <source>
        <dbReference type="ARBA" id="ARBA00022833"/>
    </source>
</evidence>
<keyword evidence="6" id="KW-1185">Reference proteome</keyword>
<dbReference type="OrthoDB" id="21204at2759"/>
<organism evidence="5 6">
    <name type="scientific">Ladona fulva</name>
    <name type="common">Scarce chaser dragonfly</name>
    <name type="synonym">Libellula fulva</name>
    <dbReference type="NCBI Taxonomy" id="123851"/>
    <lineage>
        <taxon>Eukaryota</taxon>
        <taxon>Metazoa</taxon>
        <taxon>Ecdysozoa</taxon>
        <taxon>Arthropoda</taxon>
        <taxon>Hexapoda</taxon>
        <taxon>Insecta</taxon>
        <taxon>Pterygota</taxon>
        <taxon>Palaeoptera</taxon>
        <taxon>Odonata</taxon>
        <taxon>Epiprocta</taxon>
        <taxon>Anisoptera</taxon>
        <taxon>Libelluloidea</taxon>
        <taxon>Libellulidae</taxon>
        <taxon>Ladona</taxon>
    </lineage>
</organism>
<keyword evidence="1 3" id="KW-0479">Metal-binding</keyword>
<dbReference type="SUPFAM" id="SSF57850">
    <property type="entry name" value="RING/U-box"/>
    <property type="match status" value="1"/>
</dbReference>
<accession>A0A8K0KEG6</accession>
<evidence type="ECO:0000259" key="4">
    <source>
        <dbReference type="PROSITE" id="PS50089"/>
    </source>
</evidence>
<dbReference type="CDD" id="cd16473">
    <property type="entry name" value="RING-H2_RNF103"/>
    <property type="match status" value="1"/>
</dbReference>
<reference evidence="5" key="2">
    <citation type="submission" date="2017-10" db="EMBL/GenBank/DDBJ databases">
        <title>Ladona fulva Genome sequencing and assembly.</title>
        <authorList>
            <person name="Murali S."/>
            <person name="Richards S."/>
            <person name="Bandaranaike D."/>
            <person name="Bellair M."/>
            <person name="Blankenburg K."/>
            <person name="Chao H."/>
            <person name="Dinh H."/>
            <person name="Doddapaneni H."/>
            <person name="Dugan-Rocha S."/>
            <person name="Elkadiri S."/>
            <person name="Gnanaolivu R."/>
            <person name="Hernandez B."/>
            <person name="Skinner E."/>
            <person name="Javaid M."/>
            <person name="Lee S."/>
            <person name="Li M."/>
            <person name="Ming W."/>
            <person name="Munidasa M."/>
            <person name="Muniz J."/>
            <person name="Nguyen L."/>
            <person name="Hughes D."/>
            <person name="Osuji N."/>
            <person name="Pu L.-L."/>
            <person name="Puazo M."/>
            <person name="Qu C."/>
            <person name="Quiroz J."/>
            <person name="Raj R."/>
            <person name="Weissenberger G."/>
            <person name="Xin Y."/>
            <person name="Zou X."/>
            <person name="Han Y."/>
            <person name="Worley K."/>
            <person name="Muzny D."/>
            <person name="Gibbs R."/>
        </authorList>
    </citation>
    <scope>NUCLEOTIDE SEQUENCE</scope>
    <source>
        <strain evidence="5">Sampled in the wild</strain>
    </source>
</reference>
<dbReference type="PANTHER" id="PTHR15302:SF0">
    <property type="entry name" value="E3 UBIQUITIN-PROTEIN LIGASE RNF103"/>
    <property type="match status" value="1"/>
</dbReference>
<dbReference type="PANTHER" id="PTHR15302">
    <property type="entry name" value="E3 UBIQUITIN-PROTEIN LIGASE RNF103"/>
    <property type="match status" value="1"/>
</dbReference>
<proteinExistence type="predicted"/>
<evidence type="ECO:0000256" key="3">
    <source>
        <dbReference type="PROSITE-ProRule" id="PRU00175"/>
    </source>
</evidence>
<sequence length="234" mass="26241">MDSYLLDCFFRPVSSATPSVSSPAFGSGDLELEEGIEMLIERLEMPDLWLRPTIPLDYIKDLPTWRYGWSSGGEGNLRPSKPSCHIAPSAEDEDDPLRILEIMDADDQERISREGWCRQRVRTHPSWECNRRNEGDIHVEVAFSSSSDGEESGGEVGCSSGPPVGVLHTTDCAVCLDSYSHGTVICGLPCGHNYHRRCIMTWLRGDNHDCPVCRWPAYRSRPPHHVSNVQTRAE</sequence>
<dbReference type="Proteomes" id="UP000792457">
    <property type="component" value="Unassembled WGS sequence"/>
</dbReference>
<reference evidence="5" key="1">
    <citation type="submission" date="2013-04" db="EMBL/GenBank/DDBJ databases">
        <authorList>
            <person name="Qu J."/>
            <person name="Murali S.C."/>
            <person name="Bandaranaike D."/>
            <person name="Bellair M."/>
            <person name="Blankenburg K."/>
            <person name="Chao H."/>
            <person name="Dinh H."/>
            <person name="Doddapaneni H."/>
            <person name="Downs B."/>
            <person name="Dugan-Rocha S."/>
            <person name="Elkadiri S."/>
            <person name="Gnanaolivu R.D."/>
            <person name="Hernandez B."/>
            <person name="Javaid M."/>
            <person name="Jayaseelan J.C."/>
            <person name="Lee S."/>
            <person name="Li M."/>
            <person name="Ming W."/>
            <person name="Munidasa M."/>
            <person name="Muniz J."/>
            <person name="Nguyen L."/>
            <person name="Ongeri F."/>
            <person name="Osuji N."/>
            <person name="Pu L.-L."/>
            <person name="Puazo M."/>
            <person name="Qu C."/>
            <person name="Quiroz J."/>
            <person name="Raj R."/>
            <person name="Weissenberger G."/>
            <person name="Xin Y."/>
            <person name="Zou X."/>
            <person name="Han Y."/>
            <person name="Richards S."/>
            <person name="Worley K."/>
            <person name="Muzny D."/>
            <person name="Gibbs R."/>
        </authorList>
    </citation>
    <scope>NUCLEOTIDE SEQUENCE</scope>
    <source>
        <strain evidence="5">Sampled in the wild</strain>
    </source>
</reference>
<dbReference type="InterPro" id="IPR013083">
    <property type="entry name" value="Znf_RING/FYVE/PHD"/>
</dbReference>
<dbReference type="GO" id="GO:0004842">
    <property type="term" value="F:ubiquitin-protein transferase activity"/>
    <property type="evidence" value="ECO:0007669"/>
    <property type="project" value="InterPro"/>
</dbReference>
<protein>
    <recommendedName>
        <fullName evidence="4">RING-type domain-containing protein</fullName>
    </recommendedName>
</protein>